<evidence type="ECO:0000259" key="2">
    <source>
        <dbReference type="Pfam" id="PF00496"/>
    </source>
</evidence>
<organism evidence="3 4">
    <name type="scientific">Actinomadura rugatobispora</name>
    <dbReference type="NCBI Taxonomy" id="1994"/>
    <lineage>
        <taxon>Bacteria</taxon>
        <taxon>Bacillati</taxon>
        <taxon>Actinomycetota</taxon>
        <taxon>Actinomycetes</taxon>
        <taxon>Streptosporangiales</taxon>
        <taxon>Thermomonosporaceae</taxon>
        <taxon>Actinomadura</taxon>
    </lineage>
</organism>
<evidence type="ECO:0000313" key="3">
    <source>
        <dbReference type="EMBL" id="MFC5749881.1"/>
    </source>
</evidence>
<keyword evidence="4" id="KW-1185">Reference proteome</keyword>
<feature type="domain" description="Solute-binding protein family 5" evidence="2">
    <location>
        <begin position="5"/>
        <end position="49"/>
    </location>
</feature>
<comment type="caution">
    <text evidence="3">The sequence shown here is derived from an EMBL/GenBank/DDBJ whole genome shotgun (WGS) entry which is preliminary data.</text>
</comment>
<feature type="region of interest" description="Disordered" evidence="1">
    <location>
        <begin position="50"/>
        <end position="127"/>
    </location>
</feature>
<dbReference type="Proteomes" id="UP001596074">
    <property type="component" value="Unassembled WGS sequence"/>
</dbReference>
<evidence type="ECO:0000313" key="4">
    <source>
        <dbReference type="Proteomes" id="UP001596074"/>
    </source>
</evidence>
<proteinExistence type="predicted"/>
<gene>
    <name evidence="3" type="ORF">ACFPZN_30000</name>
</gene>
<dbReference type="InterPro" id="IPR000914">
    <property type="entry name" value="SBP_5_dom"/>
</dbReference>
<feature type="compositionally biased region" description="Basic and acidic residues" evidence="1">
    <location>
        <begin position="89"/>
        <end position="106"/>
    </location>
</feature>
<dbReference type="EMBL" id="JBHSON010000046">
    <property type="protein sequence ID" value="MFC5749881.1"/>
    <property type="molecule type" value="Genomic_DNA"/>
</dbReference>
<dbReference type="RefSeq" id="WP_378285638.1">
    <property type="nucleotide sequence ID" value="NZ_JBHSON010000046.1"/>
</dbReference>
<accession>A0ABW1A362</accession>
<name>A0ABW1A362_9ACTN</name>
<dbReference type="Pfam" id="PF00496">
    <property type="entry name" value="SBP_bac_5"/>
    <property type="match status" value="1"/>
</dbReference>
<protein>
    <submittedName>
        <fullName evidence="3">ABC transporter substrate-binding protein</fullName>
    </submittedName>
</protein>
<sequence length="149" mass="16420">MAGFWTISKDGRSYTFTLRENVRFSDGTPLDAAALKLNFDRIMDKASPLYDKTAGGNMITRNPLSLSHGGSALPARPEGPAGRPTDVSAEMRRERAEREGDPPQRVRDRRRRSRDRLRSGGRAMSFGGWGVSALVDVSRVRGARRCGSP</sequence>
<reference evidence="4" key="1">
    <citation type="journal article" date="2019" name="Int. J. Syst. Evol. Microbiol.">
        <title>The Global Catalogue of Microorganisms (GCM) 10K type strain sequencing project: providing services to taxonomists for standard genome sequencing and annotation.</title>
        <authorList>
            <consortium name="The Broad Institute Genomics Platform"/>
            <consortium name="The Broad Institute Genome Sequencing Center for Infectious Disease"/>
            <person name="Wu L."/>
            <person name="Ma J."/>
        </authorList>
    </citation>
    <scope>NUCLEOTIDE SEQUENCE [LARGE SCALE GENOMIC DNA]</scope>
    <source>
        <strain evidence="4">KCTC 42087</strain>
    </source>
</reference>
<dbReference type="Gene3D" id="3.40.190.10">
    <property type="entry name" value="Periplasmic binding protein-like II"/>
    <property type="match status" value="1"/>
</dbReference>
<dbReference type="SUPFAM" id="SSF53850">
    <property type="entry name" value="Periplasmic binding protein-like II"/>
    <property type="match status" value="1"/>
</dbReference>
<evidence type="ECO:0000256" key="1">
    <source>
        <dbReference type="SAM" id="MobiDB-lite"/>
    </source>
</evidence>